<dbReference type="SUPFAM" id="SSF46785">
    <property type="entry name" value="Winged helix' DNA-binding domain"/>
    <property type="match status" value="1"/>
</dbReference>
<dbReference type="InterPro" id="IPR005119">
    <property type="entry name" value="LysR_subst-bd"/>
</dbReference>
<gene>
    <name evidence="6" type="ORF">CQW49_13140</name>
</gene>
<dbReference type="InterPro" id="IPR036388">
    <property type="entry name" value="WH-like_DNA-bd_sf"/>
</dbReference>
<dbReference type="PRINTS" id="PR00039">
    <property type="entry name" value="HTHLYSR"/>
</dbReference>
<feature type="domain" description="HTH lysR-type" evidence="5">
    <location>
        <begin position="5"/>
        <end position="62"/>
    </location>
</feature>
<dbReference type="GO" id="GO:0006351">
    <property type="term" value="P:DNA-templated transcription"/>
    <property type="evidence" value="ECO:0007669"/>
    <property type="project" value="TreeGrafter"/>
</dbReference>
<dbReference type="PANTHER" id="PTHR30537:SF74">
    <property type="entry name" value="HTH-TYPE TRANSCRIPTIONAL REGULATOR TRPI"/>
    <property type="match status" value="1"/>
</dbReference>
<evidence type="ECO:0000256" key="4">
    <source>
        <dbReference type="ARBA" id="ARBA00023163"/>
    </source>
</evidence>
<dbReference type="EMBL" id="CP023737">
    <property type="protein sequence ID" value="ATQ68722.1"/>
    <property type="molecule type" value="Genomic_DNA"/>
</dbReference>
<dbReference type="RefSeq" id="WP_003609085.1">
    <property type="nucleotide sequence ID" value="NZ_ADVE02000001.1"/>
</dbReference>
<sequence>MRHLPSLVALKAFEAAAWRQSFKLAAADLGVTPTAVSHQIKQLEAELGVSLFTRRPRGIAVTPEGRALFIDLRRAFDAIAEAVERTRERRRIAALAAPAALAERLLLPRIDDFRARCPGWDLRLRICDDADEPRDGATDVVIRCGPLEAQSRFAATPLPPQRFAPVCSPTLGVRRPRHLATATLLHCPSTPSWRQWLEARGKGRFDPESGLRFEDEAALIRAAVAGRGVALARLPLVARELRSEALAQPFGPHLDGPSYHLVHSHGAQDQPAVAVLRDWLLAELVDTPRGADQ</sequence>
<proteinExistence type="inferred from homology"/>
<dbReference type="Proteomes" id="UP000230709">
    <property type="component" value="Chromosome"/>
</dbReference>
<accession>A0A2D2D161</accession>
<dbReference type="Pfam" id="PF00126">
    <property type="entry name" value="HTH_1"/>
    <property type="match status" value="1"/>
</dbReference>
<protein>
    <submittedName>
        <fullName evidence="6">LysR family transcriptional regulator</fullName>
    </submittedName>
</protein>
<dbReference type="GO" id="GO:0043565">
    <property type="term" value="F:sequence-specific DNA binding"/>
    <property type="evidence" value="ECO:0007669"/>
    <property type="project" value="TreeGrafter"/>
</dbReference>
<dbReference type="InterPro" id="IPR058163">
    <property type="entry name" value="LysR-type_TF_proteobact-type"/>
</dbReference>
<organism evidence="6 7">
    <name type="scientific">Methylosinus trichosporium (strain ATCC 35070 / NCIMB 11131 / UNIQEM 75 / OB3b)</name>
    <dbReference type="NCBI Taxonomy" id="595536"/>
    <lineage>
        <taxon>Bacteria</taxon>
        <taxon>Pseudomonadati</taxon>
        <taxon>Pseudomonadota</taxon>
        <taxon>Alphaproteobacteria</taxon>
        <taxon>Hyphomicrobiales</taxon>
        <taxon>Methylocystaceae</taxon>
        <taxon>Methylosinus</taxon>
    </lineage>
</organism>
<dbReference type="InterPro" id="IPR000847">
    <property type="entry name" value="LysR_HTH_N"/>
</dbReference>
<evidence type="ECO:0000256" key="2">
    <source>
        <dbReference type="ARBA" id="ARBA00023015"/>
    </source>
</evidence>
<dbReference type="InterPro" id="IPR036390">
    <property type="entry name" value="WH_DNA-bd_sf"/>
</dbReference>
<dbReference type="AlphaFoldDB" id="A0A2D2D161"/>
<reference evidence="7" key="1">
    <citation type="submission" date="2017-10" db="EMBL/GenBank/DDBJ databases">
        <title>Completed PacBio SMRT sequence of Methylosinus trichosporium OB3b reveals presence of a third large plasmid.</title>
        <authorList>
            <person name="Charles T.C."/>
            <person name="Lynch M.D.J."/>
            <person name="Heil J.R."/>
            <person name="Cheng J."/>
        </authorList>
    </citation>
    <scope>NUCLEOTIDE SEQUENCE [LARGE SCALE GENOMIC DNA]</scope>
    <source>
        <strain evidence="7">OB3b</strain>
    </source>
</reference>
<keyword evidence="4" id="KW-0804">Transcription</keyword>
<dbReference type="KEGG" id="mtw:CQW49_13140"/>
<dbReference type="PROSITE" id="PS50931">
    <property type="entry name" value="HTH_LYSR"/>
    <property type="match status" value="1"/>
</dbReference>
<evidence type="ECO:0000256" key="1">
    <source>
        <dbReference type="ARBA" id="ARBA00009437"/>
    </source>
</evidence>
<evidence type="ECO:0000313" key="6">
    <source>
        <dbReference type="EMBL" id="ATQ68722.1"/>
    </source>
</evidence>
<dbReference type="Pfam" id="PF03466">
    <property type="entry name" value="LysR_substrate"/>
    <property type="match status" value="1"/>
</dbReference>
<evidence type="ECO:0000259" key="5">
    <source>
        <dbReference type="PROSITE" id="PS50931"/>
    </source>
</evidence>
<dbReference type="GO" id="GO:0003700">
    <property type="term" value="F:DNA-binding transcription factor activity"/>
    <property type="evidence" value="ECO:0007669"/>
    <property type="project" value="InterPro"/>
</dbReference>
<dbReference type="Gene3D" id="3.40.190.10">
    <property type="entry name" value="Periplasmic binding protein-like II"/>
    <property type="match status" value="2"/>
</dbReference>
<dbReference type="Gene3D" id="1.10.10.10">
    <property type="entry name" value="Winged helix-like DNA-binding domain superfamily/Winged helix DNA-binding domain"/>
    <property type="match status" value="1"/>
</dbReference>
<evidence type="ECO:0000256" key="3">
    <source>
        <dbReference type="ARBA" id="ARBA00023125"/>
    </source>
</evidence>
<dbReference type="STRING" id="595536.GCA_000178815_02537"/>
<dbReference type="FunFam" id="1.10.10.10:FF:000038">
    <property type="entry name" value="Glycine cleavage system transcriptional activator"/>
    <property type="match status" value="1"/>
</dbReference>
<keyword evidence="7" id="KW-1185">Reference proteome</keyword>
<dbReference type="PANTHER" id="PTHR30537">
    <property type="entry name" value="HTH-TYPE TRANSCRIPTIONAL REGULATOR"/>
    <property type="match status" value="1"/>
</dbReference>
<keyword evidence="3" id="KW-0238">DNA-binding</keyword>
<evidence type="ECO:0000313" key="7">
    <source>
        <dbReference type="Proteomes" id="UP000230709"/>
    </source>
</evidence>
<comment type="similarity">
    <text evidence="1">Belongs to the LysR transcriptional regulatory family.</text>
</comment>
<dbReference type="SUPFAM" id="SSF53850">
    <property type="entry name" value="Periplasmic binding protein-like II"/>
    <property type="match status" value="1"/>
</dbReference>
<name>A0A2D2D161_METT3</name>
<keyword evidence="2" id="KW-0805">Transcription regulation</keyword>